<dbReference type="GO" id="GO:0055129">
    <property type="term" value="P:L-proline biosynthetic process"/>
    <property type="evidence" value="ECO:0007669"/>
    <property type="project" value="UniProtKB-UniPathway"/>
</dbReference>
<sequence>MAMPSASMVEVMHATNGLSTDIYSAKSSPARSQQKEILLSQQAQRLLDLEARYTVGGFTPLPGFFERGLGSVLWDVDGKEYLDFICMFSSINQGHCHPRIVAAVIEQVQKGE</sequence>
<keyword evidence="3" id="KW-0663">Pyridoxal phosphate</keyword>
<dbReference type="Proteomes" id="UP000053342">
    <property type="component" value="Unassembled WGS sequence"/>
</dbReference>
<protein>
    <recommendedName>
        <fullName evidence="3">Ornithine aminotransferase</fullName>
        <ecNumber evidence="3">2.6.1.13</ecNumber>
    </recommendedName>
</protein>
<dbReference type="AlphaFoldDB" id="A0A0D2BEX8"/>
<dbReference type="VEuPathDB" id="FungiDB:PV06_11660"/>
<dbReference type="GO" id="GO:0010121">
    <property type="term" value="P:L-arginine catabolic process to proline via ornithine"/>
    <property type="evidence" value="ECO:0007669"/>
    <property type="project" value="TreeGrafter"/>
</dbReference>
<dbReference type="GO" id="GO:0042802">
    <property type="term" value="F:identical protein binding"/>
    <property type="evidence" value="ECO:0007669"/>
    <property type="project" value="TreeGrafter"/>
</dbReference>
<dbReference type="PANTHER" id="PTHR11986">
    <property type="entry name" value="AMINOTRANSFERASE CLASS III"/>
    <property type="match status" value="1"/>
</dbReference>
<accession>A0A0D2BEX8</accession>
<dbReference type="GO" id="GO:0019544">
    <property type="term" value="P:L-arginine catabolic process to L-glutamate"/>
    <property type="evidence" value="ECO:0007669"/>
    <property type="project" value="TreeGrafter"/>
</dbReference>
<dbReference type="STRING" id="215243.A0A0D2BEX8"/>
<keyword evidence="3" id="KW-0808">Transferase</keyword>
<proteinExistence type="inferred from homology"/>
<dbReference type="UniPathway" id="UPA00098">
    <property type="reaction ID" value="UER00358"/>
</dbReference>
<dbReference type="GO" id="GO:0004587">
    <property type="term" value="F:ornithine aminotransferase activity"/>
    <property type="evidence" value="ECO:0007669"/>
    <property type="project" value="UniProtKB-EC"/>
</dbReference>
<dbReference type="HOGENOM" id="CLU_2183957_0_0_1"/>
<comment type="pathway">
    <text evidence="3">Amino-acid biosynthesis; L-proline biosynthesis; L-glutamate 5-semialdehyde from L-ornithine: step 1/1.</text>
</comment>
<dbReference type="RefSeq" id="XP_016256243.1">
    <property type="nucleotide sequence ID" value="XM_016413370.1"/>
</dbReference>
<comment type="cofactor">
    <cofactor evidence="1 3">
        <name>pyridoxal 5'-phosphate</name>
        <dbReference type="ChEBI" id="CHEBI:597326"/>
    </cofactor>
</comment>
<evidence type="ECO:0000256" key="2">
    <source>
        <dbReference type="ARBA" id="ARBA00008954"/>
    </source>
</evidence>
<dbReference type="EMBL" id="KN847380">
    <property type="protein sequence ID" value="KIW36027.1"/>
    <property type="molecule type" value="Genomic_DNA"/>
</dbReference>
<dbReference type="InterPro" id="IPR015422">
    <property type="entry name" value="PyrdxlP-dep_Trfase_small"/>
</dbReference>
<dbReference type="InterPro" id="IPR005814">
    <property type="entry name" value="Aminotrans_3"/>
</dbReference>
<dbReference type="EC" id="2.6.1.13" evidence="3"/>
<dbReference type="Gene3D" id="3.90.1150.10">
    <property type="entry name" value="Aspartate Aminotransferase, domain 1"/>
    <property type="match status" value="1"/>
</dbReference>
<comment type="similarity">
    <text evidence="2 3">Belongs to the class-III pyridoxal-phosphate-dependent aminotransferase family.</text>
</comment>
<dbReference type="InterPro" id="IPR050103">
    <property type="entry name" value="Class-III_PLP-dep_AT"/>
</dbReference>
<gene>
    <name evidence="4" type="ORF">PV06_11660</name>
</gene>
<reference evidence="4 5" key="1">
    <citation type="submission" date="2015-01" db="EMBL/GenBank/DDBJ databases">
        <title>The Genome Sequence of Exophiala oligosperma CBS72588.</title>
        <authorList>
            <consortium name="The Broad Institute Genomics Platform"/>
            <person name="Cuomo C."/>
            <person name="de Hoog S."/>
            <person name="Gorbushina A."/>
            <person name="Stielow B."/>
            <person name="Teixiera M."/>
            <person name="Abouelleil A."/>
            <person name="Chapman S.B."/>
            <person name="Priest M."/>
            <person name="Young S.K."/>
            <person name="Wortman J."/>
            <person name="Nusbaum C."/>
            <person name="Birren B."/>
        </authorList>
    </citation>
    <scope>NUCLEOTIDE SEQUENCE [LARGE SCALE GENOMIC DNA]</scope>
    <source>
        <strain evidence="4 5">CBS 72588</strain>
    </source>
</reference>
<evidence type="ECO:0000313" key="4">
    <source>
        <dbReference type="EMBL" id="KIW36027.1"/>
    </source>
</evidence>
<dbReference type="InterPro" id="IPR015424">
    <property type="entry name" value="PyrdxlP-dep_Trfase"/>
</dbReference>
<keyword evidence="5" id="KW-1185">Reference proteome</keyword>
<comment type="catalytic activity">
    <reaction evidence="3">
        <text>a 2-oxocarboxylate + L-ornithine = L-glutamate 5-semialdehyde + an L-alpha-amino acid</text>
        <dbReference type="Rhea" id="RHEA:13877"/>
        <dbReference type="ChEBI" id="CHEBI:35179"/>
        <dbReference type="ChEBI" id="CHEBI:46911"/>
        <dbReference type="ChEBI" id="CHEBI:58066"/>
        <dbReference type="ChEBI" id="CHEBI:59869"/>
        <dbReference type="EC" id="2.6.1.13"/>
    </reaction>
</comment>
<dbReference type="GeneID" id="27363734"/>
<dbReference type="Pfam" id="PF00202">
    <property type="entry name" value="Aminotran_3"/>
    <property type="match status" value="1"/>
</dbReference>
<dbReference type="GO" id="GO:0030170">
    <property type="term" value="F:pyridoxal phosphate binding"/>
    <property type="evidence" value="ECO:0007669"/>
    <property type="project" value="InterPro"/>
</dbReference>
<evidence type="ECO:0000256" key="3">
    <source>
        <dbReference type="RuleBase" id="RU365036"/>
    </source>
</evidence>
<dbReference type="SUPFAM" id="SSF53383">
    <property type="entry name" value="PLP-dependent transferases"/>
    <property type="match status" value="1"/>
</dbReference>
<dbReference type="GO" id="GO:0005737">
    <property type="term" value="C:cytoplasm"/>
    <property type="evidence" value="ECO:0007669"/>
    <property type="project" value="TreeGrafter"/>
</dbReference>
<name>A0A0D2BEX8_9EURO</name>
<dbReference type="PANTHER" id="PTHR11986:SF18">
    <property type="entry name" value="ORNITHINE AMINOTRANSFERASE, MITOCHONDRIAL"/>
    <property type="match status" value="1"/>
</dbReference>
<keyword evidence="3" id="KW-0032">Aminotransferase</keyword>
<organism evidence="4 5">
    <name type="scientific">Exophiala oligosperma</name>
    <dbReference type="NCBI Taxonomy" id="215243"/>
    <lineage>
        <taxon>Eukaryota</taxon>
        <taxon>Fungi</taxon>
        <taxon>Dikarya</taxon>
        <taxon>Ascomycota</taxon>
        <taxon>Pezizomycotina</taxon>
        <taxon>Eurotiomycetes</taxon>
        <taxon>Chaetothyriomycetidae</taxon>
        <taxon>Chaetothyriales</taxon>
        <taxon>Herpotrichiellaceae</taxon>
        <taxon>Exophiala</taxon>
    </lineage>
</organism>
<dbReference type="OrthoDB" id="3488610at2759"/>
<evidence type="ECO:0000313" key="5">
    <source>
        <dbReference type="Proteomes" id="UP000053342"/>
    </source>
</evidence>
<evidence type="ECO:0000256" key="1">
    <source>
        <dbReference type="ARBA" id="ARBA00001933"/>
    </source>
</evidence>